<gene>
    <name evidence="6" type="ORF">JOF45_001964</name>
</gene>
<dbReference type="NCBIfam" id="NF043033">
    <property type="entry name" value="OxoTetrIsom"/>
    <property type="match status" value="1"/>
</dbReference>
<feature type="compositionally biased region" description="Polar residues" evidence="4">
    <location>
        <begin position="274"/>
        <end position="291"/>
    </location>
</feature>
<evidence type="ECO:0000256" key="1">
    <source>
        <dbReference type="ARBA" id="ARBA00023235"/>
    </source>
</evidence>
<protein>
    <submittedName>
        <fullName evidence="6">Hydroxypyruvate isomerase</fullName>
        <ecNumber evidence="6">5.3.1.22</ecNumber>
    </submittedName>
</protein>
<organism evidence="6 7">
    <name type="scientific">Nesterenkonia lacusekhoensis</name>
    <dbReference type="NCBI Taxonomy" id="150832"/>
    <lineage>
        <taxon>Bacteria</taxon>
        <taxon>Bacillati</taxon>
        <taxon>Actinomycetota</taxon>
        <taxon>Actinomycetes</taxon>
        <taxon>Micrococcales</taxon>
        <taxon>Micrococcaceae</taxon>
        <taxon>Nesterenkonia</taxon>
    </lineage>
</organism>
<keyword evidence="7" id="KW-1185">Reference proteome</keyword>
<accession>A0ABS4T3B1</accession>
<dbReference type="GO" id="GO:0008903">
    <property type="term" value="F:hydroxypyruvate isomerase activity"/>
    <property type="evidence" value="ECO:0007669"/>
    <property type="project" value="UniProtKB-EC"/>
</dbReference>
<dbReference type="InterPro" id="IPR050417">
    <property type="entry name" value="Sugar_Epim/Isomerase"/>
</dbReference>
<sequence length="298" mass="32533">MPRFAGNLSMMFTEVPFLERFDAAARAGFDAVEYLFPYAHPEQDVAAALQSAGLTQALFNAPAGDWESGERGLAALAGRDEEFAESLETAMSYAQALDCPRVHVMAGIPDPQGPARRTVEQALNHEAAEVYIRRIRQAADRAAADGRRVVIEPINHVDMPGYFLGSVALGLQMIERIDRENLGLQLDLYHAQITDGDLTRLLRSSAEVIEHIQIASVPDRHEPDSGETDYQHLFSVIDEIGYSGWVGCEYHPAGRTEDGLGWFHALQPGADQSGADQSGAAQPCSAESQNVESRKTQP</sequence>
<keyword evidence="1 3" id="KW-0413">Isomerase</keyword>
<evidence type="ECO:0000256" key="4">
    <source>
        <dbReference type="SAM" id="MobiDB-lite"/>
    </source>
</evidence>
<reference evidence="6 7" key="1">
    <citation type="submission" date="2021-03" db="EMBL/GenBank/DDBJ databases">
        <title>Sequencing the genomes of 1000 actinobacteria strains.</title>
        <authorList>
            <person name="Klenk H.-P."/>
        </authorList>
    </citation>
    <scope>NUCLEOTIDE SEQUENCE [LARGE SCALE GENOMIC DNA]</scope>
    <source>
        <strain evidence="6 7">DSM 12544</strain>
    </source>
</reference>
<dbReference type="EMBL" id="JAGINX010000001">
    <property type="protein sequence ID" value="MBP2318945.1"/>
    <property type="molecule type" value="Genomic_DNA"/>
</dbReference>
<feature type="domain" description="Xylose isomerase-like TIM barrel" evidence="5">
    <location>
        <begin position="21"/>
        <end position="264"/>
    </location>
</feature>
<dbReference type="Pfam" id="PF01261">
    <property type="entry name" value="AP_endonuc_2"/>
    <property type="match status" value="1"/>
</dbReference>
<keyword evidence="2" id="KW-0119">Carbohydrate metabolism</keyword>
<feature type="region of interest" description="Disordered" evidence="4">
    <location>
        <begin position="264"/>
        <end position="298"/>
    </location>
</feature>
<dbReference type="InterPro" id="IPR026040">
    <property type="entry name" value="HyI-like"/>
</dbReference>
<evidence type="ECO:0000313" key="7">
    <source>
        <dbReference type="Proteomes" id="UP001519331"/>
    </source>
</evidence>
<evidence type="ECO:0000256" key="2">
    <source>
        <dbReference type="ARBA" id="ARBA00023277"/>
    </source>
</evidence>
<evidence type="ECO:0000259" key="5">
    <source>
        <dbReference type="Pfam" id="PF01261"/>
    </source>
</evidence>
<evidence type="ECO:0000256" key="3">
    <source>
        <dbReference type="PIRNR" id="PIRNR006241"/>
    </source>
</evidence>
<name>A0ABS4T3B1_9MICC</name>
<dbReference type="InterPro" id="IPR053398">
    <property type="entry name" value="HPT_OtnI_isomerases"/>
</dbReference>
<comment type="similarity">
    <text evidence="3">Belongs to the hyi family.</text>
</comment>
<dbReference type="EC" id="5.3.1.22" evidence="6"/>
<dbReference type="PANTHER" id="PTHR43489">
    <property type="entry name" value="ISOMERASE"/>
    <property type="match status" value="1"/>
</dbReference>
<dbReference type="Gene3D" id="3.20.20.150">
    <property type="entry name" value="Divalent-metal-dependent TIM barrel enzymes"/>
    <property type="match status" value="1"/>
</dbReference>
<proteinExistence type="inferred from homology"/>
<dbReference type="RefSeq" id="WP_210049429.1">
    <property type="nucleotide sequence ID" value="NZ_JAGINX010000001.1"/>
</dbReference>
<dbReference type="PANTHER" id="PTHR43489:SF6">
    <property type="entry name" value="HYDROXYPYRUVATE ISOMERASE-RELATED"/>
    <property type="match status" value="1"/>
</dbReference>
<dbReference type="InterPro" id="IPR036237">
    <property type="entry name" value="Xyl_isomerase-like_sf"/>
</dbReference>
<dbReference type="InterPro" id="IPR013022">
    <property type="entry name" value="Xyl_isomerase-like_TIM-brl"/>
</dbReference>
<dbReference type="PIRSF" id="PIRSF006241">
    <property type="entry name" value="HyI"/>
    <property type="match status" value="1"/>
</dbReference>
<dbReference type="SUPFAM" id="SSF51658">
    <property type="entry name" value="Xylose isomerase-like"/>
    <property type="match status" value="1"/>
</dbReference>
<dbReference type="Proteomes" id="UP001519331">
    <property type="component" value="Unassembled WGS sequence"/>
</dbReference>
<comment type="caution">
    <text evidence="6">The sequence shown here is derived from an EMBL/GenBank/DDBJ whole genome shotgun (WGS) entry which is preliminary data.</text>
</comment>
<evidence type="ECO:0000313" key="6">
    <source>
        <dbReference type="EMBL" id="MBP2318945.1"/>
    </source>
</evidence>